<dbReference type="InterPro" id="IPR007853">
    <property type="entry name" value="Znf_DNL-typ"/>
</dbReference>
<gene>
    <name evidence="7" type="primary">LOC103519070</name>
</gene>
<dbReference type="STRING" id="121845.A0A3Q0JDH8"/>
<dbReference type="PROSITE" id="PS51501">
    <property type="entry name" value="ZF_DNL"/>
    <property type="match status" value="1"/>
</dbReference>
<evidence type="ECO:0000256" key="3">
    <source>
        <dbReference type="ARBA" id="ARBA00022833"/>
    </source>
</evidence>
<dbReference type="GO" id="GO:0050821">
    <property type="term" value="P:protein stabilization"/>
    <property type="evidence" value="ECO:0007669"/>
    <property type="project" value="TreeGrafter"/>
</dbReference>
<feature type="domain" description="DNL-type" evidence="5">
    <location>
        <begin position="67"/>
        <end position="160"/>
    </location>
</feature>
<evidence type="ECO:0000313" key="6">
    <source>
        <dbReference type="Proteomes" id="UP000079169"/>
    </source>
</evidence>
<dbReference type="Pfam" id="PF05180">
    <property type="entry name" value="zf-DNL"/>
    <property type="match status" value="1"/>
</dbReference>
<keyword evidence="2 4" id="KW-0863">Zinc-finger</keyword>
<sequence length="160" mass="18032">MNKTLQCLKISQICARTLFNRNVNLISRLAKSSSYQPCNIHQRSVLFSQTHSYSSSTPGNPEPIQIKLKHKLKLAYTCKVCGTRNSHLISKHSYEKGVVIVKCEGCSNNHLIADNLKWFSDLKPGVTNIEHILAEKGEQVRRIDSNGAIELIEDEKKLLS</sequence>
<evidence type="ECO:0000256" key="4">
    <source>
        <dbReference type="PROSITE-ProRule" id="PRU00834"/>
    </source>
</evidence>
<reference evidence="7" key="1">
    <citation type="submission" date="2025-08" db="UniProtKB">
        <authorList>
            <consortium name="RefSeq"/>
        </authorList>
    </citation>
    <scope>IDENTIFICATION</scope>
</reference>
<dbReference type="PaxDb" id="121845-A0A3Q0JDH8"/>
<evidence type="ECO:0000259" key="5">
    <source>
        <dbReference type="PROSITE" id="PS51501"/>
    </source>
</evidence>
<keyword evidence="1" id="KW-0479">Metal-binding</keyword>
<accession>A0A3Q0JDH8</accession>
<dbReference type="GO" id="GO:0005739">
    <property type="term" value="C:mitochondrion"/>
    <property type="evidence" value="ECO:0007669"/>
    <property type="project" value="TreeGrafter"/>
</dbReference>
<evidence type="ECO:0000313" key="7">
    <source>
        <dbReference type="RefSeq" id="XP_026686484.1"/>
    </source>
</evidence>
<keyword evidence="6" id="KW-1185">Reference proteome</keyword>
<proteinExistence type="predicted"/>
<dbReference type="GO" id="GO:0006457">
    <property type="term" value="P:protein folding"/>
    <property type="evidence" value="ECO:0007669"/>
    <property type="project" value="TreeGrafter"/>
</dbReference>
<organism evidence="6 7">
    <name type="scientific">Diaphorina citri</name>
    <name type="common">Asian citrus psyllid</name>
    <dbReference type="NCBI Taxonomy" id="121845"/>
    <lineage>
        <taxon>Eukaryota</taxon>
        <taxon>Metazoa</taxon>
        <taxon>Ecdysozoa</taxon>
        <taxon>Arthropoda</taxon>
        <taxon>Hexapoda</taxon>
        <taxon>Insecta</taxon>
        <taxon>Pterygota</taxon>
        <taxon>Neoptera</taxon>
        <taxon>Paraneoptera</taxon>
        <taxon>Hemiptera</taxon>
        <taxon>Sternorrhyncha</taxon>
        <taxon>Psylloidea</taxon>
        <taxon>Psyllidae</taxon>
        <taxon>Diaphorininae</taxon>
        <taxon>Diaphorina</taxon>
    </lineage>
</organism>
<evidence type="ECO:0000256" key="2">
    <source>
        <dbReference type="ARBA" id="ARBA00022771"/>
    </source>
</evidence>
<dbReference type="PANTHER" id="PTHR20922">
    <property type="entry name" value="DNL-TYPE ZINC FINGER PROTEIN"/>
    <property type="match status" value="1"/>
</dbReference>
<protein>
    <submittedName>
        <fullName evidence="7">DNL-type zinc finger protein-like isoform X1</fullName>
    </submittedName>
</protein>
<name>A0A3Q0JDH8_DIACI</name>
<evidence type="ECO:0000256" key="1">
    <source>
        <dbReference type="ARBA" id="ARBA00022723"/>
    </source>
</evidence>
<dbReference type="GO" id="GO:0030150">
    <property type="term" value="P:protein import into mitochondrial matrix"/>
    <property type="evidence" value="ECO:0007669"/>
    <property type="project" value="TreeGrafter"/>
</dbReference>
<keyword evidence="3" id="KW-0862">Zinc</keyword>
<dbReference type="Proteomes" id="UP000079169">
    <property type="component" value="Unplaced"/>
</dbReference>
<dbReference type="GO" id="GO:0051087">
    <property type="term" value="F:protein-folding chaperone binding"/>
    <property type="evidence" value="ECO:0007669"/>
    <property type="project" value="TreeGrafter"/>
</dbReference>
<dbReference type="KEGG" id="dci:103519070"/>
<dbReference type="RefSeq" id="XP_026686484.1">
    <property type="nucleotide sequence ID" value="XM_026830683.1"/>
</dbReference>
<dbReference type="PANTHER" id="PTHR20922:SF13">
    <property type="entry name" value="DNL-TYPE ZINC FINGER PROTEIN"/>
    <property type="match status" value="1"/>
</dbReference>
<dbReference type="InterPro" id="IPR024158">
    <property type="entry name" value="Mt_import_TIM15"/>
</dbReference>
<dbReference type="GeneID" id="103519070"/>
<dbReference type="AlphaFoldDB" id="A0A3Q0JDH8"/>
<dbReference type="GO" id="GO:0008270">
    <property type="term" value="F:zinc ion binding"/>
    <property type="evidence" value="ECO:0007669"/>
    <property type="project" value="UniProtKB-KW"/>
</dbReference>